<organism evidence="1 2">
    <name type="scientific">Umbelopsis vinacea</name>
    <dbReference type="NCBI Taxonomy" id="44442"/>
    <lineage>
        <taxon>Eukaryota</taxon>
        <taxon>Fungi</taxon>
        <taxon>Fungi incertae sedis</taxon>
        <taxon>Mucoromycota</taxon>
        <taxon>Mucoromycotina</taxon>
        <taxon>Umbelopsidomycetes</taxon>
        <taxon>Umbelopsidales</taxon>
        <taxon>Umbelopsidaceae</taxon>
        <taxon>Umbelopsis</taxon>
    </lineage>
</organism>
<gene>
    <name evidence="1" type="ORF">INT44_002982</name>
</gene>
<dbReference type="EMBL" id="JAEPRA010000004">
    <property type="protein sequence ID" value="KAG2186756.1"/>
    <property type="molecule type" value="Genomic_DNA"/>
</dbReference>
<accession>A0A8H7UI51</accession>
<dbReference type="Proteomes" id="UP000612746">
    <property type="component" value="Unassembled WGS sequence"/>
</dbReference>
<proteinExistence type="predicted"/>
<sequence length="147" mass="15980">MFCVSVPSVPKASLHDTPSIPTLILRVCAGSVFSSCLQDLVAPSPRFSCPTLINSVDPPPRFGCPTFMVRLPCLQGLSSESAFHWSCLHSRCCYFRLSNLRGIKNHICLQKLVESRVSLSGLTYSKSPLPSFEALSSVLCGNFSIPS</sequence>
<keyword evidence="2" id="KW-1185">Reference proteome</keyword>
<comment type="caution">
    <text evidence="1">The sequence shown here is derived from an EMBL/GenBank/DDBJ whole genome shotgun (WGS) entry which is preliminary data.</text>
</comment>
<evidence type="ECO:0000313" key="2">
    <source>
        <dbReference type="Proteomes" id="UP000612746"/>
    </source>
</evidence>
<dbReference type="AlphaFoldDB" id="A0A8H7UI51"/>
<name>A0A8H7UI51_9FUNG</name>
<evidence type="ECO:0000313" key="1">
    <source>
        <dbReference type="EMBL" id="KAG2186756.1"/>
    </source>
</evidence>
<protein>
    <submittedName>
        <fullName evidence="1">Uncharacterized protein</fullName>
    </submittedName>
</protein>
<reference evidence="1" key="1">
    <citation type="submission" date="2020-12" db="EMBL/GenBank/DDBJ databases">
        <title>Metabolic potential, ecology and presence of endohyphal bacteria is reflected in genomic diversity of Mucoromycotina.</title>
        <authorList>
            <person name="Muszewska A."/>
            <person name="Okrasinska A."/>
            <person name="Steczkiewicz K."/>
            <person name="Drgas O."/>
            <person name="Orlowska M."/>
            <person name="Perlinska-Lenart U."/>
            <person name="Aleksandrzak-Piekarczyk T."/>
            <person name="Szatraj K."/>
            <person name="Zielenkiewicz U."/>
            <person name="Pilsyk S."/>
            <person name="Malc E."/>
            <person name="Mieczkowski P."/>
            <person name="Kruszewska J.S."/>
            <person name="Biernat P."/>
            <person name="Pawlowska J."/>
        </authorList>
    </citation>
    <scope>NUCLEOTIDE SEQUENCE</scope>
    <source>
        <strain evidence="1">WA0000051536</strain>
    </source>
</reference>